<comment type="caution">
    <text evidence="2">Lacks conserved residue(s) required for the propagation of feature annotation.</text>
</comment>
<protein>
    <recommendedName>
        <fullName evidence="2">Peptide deformylase-like</fullName>
    </recommendedName>
    <alternativeName>
        <fullName evidence="2">Polypeptide deformylase-like</fullName>
    </alternativeName>
</protein>
<dbReference type="GO" id="GO:0042586">
    <property type="term" value="F:peptide deformylase activity"/>
    <property type="evidence" value="ECO:0007669"/>
    <property type="project" value="InterPro"/>
</dbReference>
<comment type="similarity">
    <text evidence="1 2">Belongs to the polypeptide deformylase family.</text>
</comment>
<dbReference type="PANTHER" id="PTHR10458:SF22">
    <property type="entry name" value="PEPTIDE DEFORMYLASE"/>
    <property type="match status" value="1"/>
</dbReference>
<accession>A0A8J7IDR8</accession>
<dbReference type="Pfam" id="PF01327">
    <property type="entry name" value="Pep_deformylase"/>
    <property type="match status" value="1"/>
</dbReference>
<dbReference type="InterPro" id="IPR023635">
    <property type="entry name" value="Peptide_deformylase"/>
</dbReference>
<name>A0A8J7IDR8_9RHOB</name>
<dbReference type="Gene3D" id="3.90.45.10">
    <property type="entry name" value="Peptide deformylase"/>
    <property type="match status" value="1"/>
</dbReference>
<reference evidence="3" key="1">
    <citation type="submission" date="2020-10" db="EMBL/GenBank/DDBJ databases">
        <title>Paenihalocynthiibacter styelae gen. nov., sp. nov., isolated from stalked sea squirt Styela clava.</title>
        <authorList>
            <person name="Kim Y.-O."/>
            <person name="Yoon J.-H."/>
        </authorList>
    </citation>
    <scope>NUCLEOTIDE SEQUENCE</scope>
    <source>
        <strain evidence="3">MYP1-1</strain>
    </source>
</reference>
<dbReference type="PANTHER" id="PTHR10458">
    <property type="entry name" value="PEPTIDE DEFORMYLASE"/>
    <property type="match status" value="1"/>
</dbReference>
<evidence type="ECO:0000256" key="2">
    <source>
        <dbReference type="HAMAP-Rule" id="MF_00163"/>
    </source>
</evidence>
<gene>
    <name evidence="3" type="primary">def</name>
    <name evidence="3" type="ORF">H1D41_04540</name>
</gene>
<dbReference type="NCBIfam" id="TIGR00079">
    <property type="entry name" value="pept_deformyl"/>
    <property type="match status" value="1"/>
</dbReference>
<proteinExistence type="inferred from homology"/>
<dbReference type="SUPFAM" id="SSF56420">
    <property type="entry name" value="Peptide deformylase"/>
    <property type="match status" value="1"/>
</dbReference>
<dbReference type="HAMAP" id="MF_00163">
    <property type="entry name" value="Pep_deformylase"/>
    <property type="match status" value="1"/>
</dbReference>
<dbReference type="Proteomes" id="UP000640583">
    <property type="component" value="Unassembled WGS sequence"/>
</dbReference>
<evidence type="ECO:0000313" key="4">
    <source>
        <dbReference type="Proteomes" id="UP000640583"/>
    </source>
</evidence>
<comment type="caution">
    <text evidence="3">The sequence shown here is derived from an EMBL/GenBank/DDBJ whole genome shotgun (WGS) entry which is preliminary data.</text>
</comment>
<organism evidence="3 4">
    <name type="scientific">Halocynthiibacter styelae</name>
    <dbReference type="NCBI Taxonomy" id="2761955"/>
    <lineage>
        <taxon>Bacteria</taxon>
        <taxon>Pseudomonadati</taxon>
        <taxon>Pseudomonadota</taxon>
        <taxon>Alphaproteobacteria</taxon>
        <taxon>Rhodobacterales</taxon>
        <taxon>Paracoccaceae</taxon>
        <taxon>Halocynthiibacter</taxon>
    </lineage>
</organism>
<evidence type="ECO:0000313" key="3">
    <source>
        <dbReference type="EMBL" id="MBI1492897.1"/>
    </source>
</evidence>
<dbReference type="InterPro" id="IPR036821">
    <property type="entry name" value="Peptide_deformylase_sf"/>
</dbReference>
<keyword evidence="3" id="KW-0378">Hydrolase</keyword>
<evidence type="ECO:0000256" key="1">
    <source>
        <dbReference type="ARBA" id="ARBA00010759"/>
    </source>
</evidence>
<keyword evidence="4" id="KW-1185">Reference proteome</keyword>
<dbReference type="PIRSF" id="PIRSF004749">
    <property type="entry name" value="Pep_def"/>
    <property type="match status" value="1"/>
</dbReference>
<sequence>MQGKPRAYVKYPDKRLRTAAADVTEITDETRQIWADMVETMDAMPGVGLAAVQIGVMQRLAVVDASDERGKAVLMANPKVLHASGQLREHEEASPNLPGVSAVISRPRAVTVEFMNVDGEIEERDFVGIWATSVQHQIDHLAGKMYLDHLKPVKRQMLIKKAQKLMKAGGV</sequence>
<dbReference type="AlphaFoldDB" id="A0A8J7IDR8"/>
<dbReference type="PRINTS" id="PR01576">
    <property type="entry name" value="PDEFORMYLASE"/>
</dbReference>
<dbReference type="EMBL" id="JADCKQ010000003">
    <property type="protein sequence ID" value="MBI1492897.1"/>
    <property type="molecule type" value="Genomic_DNA"/>
</dbReference>
<dbReference type="RefSeq" id="WP_228847803.1">
    <property type="nucleotide sequence ID" value="NZ_JADCKQ010000003.1"/>
</dbReference>
<dbReference type="CDD" id="cd00487">
    <property type="entry name" value="Pep_deformylase"/>
    <property type="match status" value="1"/>
</dbReference>